<organism evidence="3 4">
    <name type="scientific">Bagarius yarrelli</name>
    <name type="common">Goonch</name>
    <name type="synonym">Bagrus yarrelli</name>
    <dbReference type="NCBI Taxonomy" id="175774"/>
    <lineage>
        <taxon>Eukaryota</taxon>
        <taxon>Metazoa</taxon>
        <taxon>Chordata</taxon>
        <taxon>Craniata</taxon>
        <taxon>Vertebrata</taxon>
        <taxon>Euteleostomi</taxon>
        <taxon>Actinopterygii</taxon>
        <taxon>Neopterygii</taxon>
        <taxon>Teleostei</taxon>
        <taxon>Ostariophysi</taxon>
        <taxon>Siluriformes</taxon>
        <taxon>Sisoridae</taxon>
        <taxon>Sisorinae</taxon>
        <taxon>Bagarius</taxon>
    </lineage>
</organism>
<evidence type="ECO:0000256" key="1">
    <source>
        <dbReference type="SAM" id="MobiDB-lite"/>
    </source>
</evidence>
<name>A0A556VBB6_BAGYA</name>
<evidence type="ECO:0000313" key="3">
    <source>
        <dbReference type="EMBL" id="TTH38818.1"/>
    </source>
</evidence>
<keyword evidence="2" id="KW-0732">Signal</keyword>
<feature type="compositionally biased region" description="Polar residues" evidence="1">
    <location>
        <begin position="425"/>
        <end position="435"/>
    </location>
</feature>
<keyword evidence="4" id="KW-1185">Reference proteome</keyword>
<reference evidence="3 4" key="1">
    <citation type="journal article" date="2019" name="Genome Biol. Evol.">
        <title>Whole-Genome Sequencing of the Giant Devil Catfish, Bagarius yarrelli.</title>
        <authorList>
            <person name="Jiang W."/>
            <person name="Lv Y."/>
            <person name="Cheng L."/>
            <person name="Yang K."/>
            <person name="Chao B."/>
            <person name="Wang X."/>
            <person name="Li Y."/>
            <person name="Pan X."/>
            <person name="You X."/>
            <person name="Zhang Y."/>
            <person name="Yang J."/>
            <person name="Li J."/>
            <person name="Zhang X."/>
            <person name="Liu S."/>
            <person name="Sun C."/>
            <person name="Yang J."/>
            <person name="Shi Q."/>
        </authorList>
    </citation>
    <scope>NUCLEOTIDE SEQUENCE [LARGE SCALE GENOMIC DNA]</scope>
    <source>
        <strain evidence="3">JWS20170419001</strain>
        <tissue evidence="3">Muscle</tissue>
    </source>
</reference>
<comment type="caution">
    <text evidence="3">The sequence shown here is derived from an EMBL/GenBank/DDBJ whole genome shotgun (WGS) entry which is preliminary data.</text>
</comment>
<dbReference type="OrthoDB" id="8803010at2759"/>
<accession>A0A556VBB6</accession>
<feature type="region of interest" description="Disordered" evidence="1">
    <location>
        <begin position="418"/>
        <end position="473"/>
    </location>
</feature>
<feature type="signal peptide" evidence="2">
    <location>
        <begin position="1"/>
        <end position="19"/>
    </location>
</feature>
<protein>
    <submittedName>
        <fullName evidence="3">Fidgetin</fullName>
    </submittedName>
</protein>
<dbReference type="Proteomes" id="UP000319801">
    <property type="component" value="Unassembled WGS sequence"/>
</dbReference>
<sequence>MRTAHPAAFLFQQLLGGAGIPTWQYRWWSVSPAITWSGSKTPATETTTGPIGSLARFQTNTAGRQKARDGSAVPLHVQRRCAQTERTPEIRSAMRSDTQKGGSVNLIADVRELPKQSVTMQWAPDQTQWAEQHYDITSTTRSPARKFEPFRSQRLTGSSSGAAYHHSWANDDISALTASNLLKRYAERYSTILDIPCDNGLIGYPDHAISSSVNGPAVVNRAPPLLTGHKMEAEPWLESVYPPLGCVPELVPKAQLSVADMPASVGSSPGVGAGGLPEPNFSSGTCVSQSSVQEYSSTLYSAPYLHAVGSYNGPLLHPVATHPNLVPAYGANASPSLPTYGYPSTGYPYSPPSPSAACLSNSIAPATPLPASSMSGYSYPTPSLAPLPASVADNGSSSSDSLSKPYYSAGPGDIRSFEEFGYGGTSNSDSQSASSPLYRPAGGNERQKGNRYEQSSGATSLLFKPNNPSDSLRSLESLAQGSAASGQCFPATSCSATSSNLYSSASSHTHLCLDTHTPC</sequence>
<feature type="chain" id="PRO_5022200095" evidence="2">
    <location>
        <begin position="20"/>
        <end position="519"/>
    </location>
</feature>
<proteinExistence type="predicted"/>
<gene>
    <name evidence="3" type="ORF">Baya_15261</name>
</gene>
<dbReference type="EMBL" id="VCAZ01000208">
    <property type="protein sequence ID" value="TTH38818.1"/>
    <property type="molecule type" value="Genomic_DNA"/>
</dbReference>
<evidence type="ECO:0000256" key="2">
    <source>
        <dbReference type="SAM" id="SignalP"/>
    </source>
</evidence>
<evidence type="ECO:0000313" key="4">
    <source>
        <dbReference type="Proteomes" id="UP000319801"/>
    </source>
</evidence>
<dbReference type="AlphaFoldDB" id="A0A556VBB6"/>